<dbReference type="GeneID" id="85457220"/>
<proteinExistence type="predicted"/>
<organism evidence="2 3">
    <name type="scientific">Colletotrichum godetiae</name>
    <dbReference type="NCBI Taxonomy" id="1209918"/>
    <lineage>
        <taxon>Eukaryota</taxon>
        <taxon>Fungi</taxon>
        <taxon>Dikarya</taxon>
        <taxon>Ascomycota</taxon>
        <taxon>Pezizomycotina</taxon>
        <taxon>Sordariomycetes</taxon>
        <taxon>Hypocreomycetidae</taxon>
        <taxon>Glomerellales</taxon>
        <taxon>Glomerellaceae</taxon>
        <taxon>Colletotrichum</taxon>
        <taxon>Colletotrichum acutatum species complex</taxon>
    </lineage>
</organism>
<protein>
    <submittedName>
        <fullName evidence="2">Uncharacterized protein</fullName>
    </submittedName>
</protein>
<sequence>MEGKASFSEDITHHVYGHQSTMYSEKANRRCTSGVGPCPQPRGHPHPSAPVPANQPRTDRPRNSPAAVFTNPKRTSLSAQHTLSKVPHLDKTSLPRLNYPKLQMTNNAAKNPSSPQTKSSKSGKGINQPQPQSQPPETETETRLNRWQPQRIPFPPLPIPSLEYTSPSY</sequence>
<name>A0AAJ0EUX0_9PEZI</name>
<reference evidence="2" key="1">
    <citation type="submission" date="2021-06" db="EMBL/GenBank/DDBJ databases">
        <title>Comparative genomics, transcriptomics and evolutionary studies reveal genomic signatures of adaptation to plant cell wall in hemibiotrophic fungi.</title>
        <authorList>
            <consortium name="DOE Joint Genome Institute"/>
            <person name="Baroncelli R."/>
            <person name="Diaz J.F."/>
            <person name="Benocci T."/>
            <person name="Peng M."/>
            <person name="Battaglia E."/>
            <person name="Haridas S."/>
            <person name="Andreopoulos W."/>
            <person name="Labutti K."/>
            <person name="Pangilinan J."/>
            <person name="Floch G.L."/>
            <person name="Makela M.R."/>
            <person name="Henrissat B."/>
            <person name="Grigoriev I.V."/>
            <person name="Crouch J.A."/>
            <person name="De Vries R.P."/>
            <person name="Sukno S.A."/>
            <person name="Thon M.R."/>
        </authorList>
    </citation>
    <scope>NUCLEOTIDE SEQUENCE</scope>
    <source>
        <strain evidence="2">CBS 193.32</strain>
    </source>
</reference>
<dbReference type="RefSeq" id="XP_060426688.1">
    <property type="nucleotide sequence ID" value="XM_060572694.1"/>
</dbReference>
<gene>
    <name evidence="2" type="ORF">BDP55DRAFT_634699</name>
</gene>
<feature type="compositionally biased region" description="Low complexity" evidence="1">
    <location>
        <begin position="128"/>
        <end position="137"/>
    </location>
</feature>
<feature type="compositionally biased region" description="Polar residues" evidence="1">
    <location>
        <begin position="72"/>
        <end position="83"/>
    </location>
</feature>
<evidence type="ECO:0000313" key="2">
    <source>
        <dbReference type="EMBL" id="KAK1672685.1"/>
    </source>
</evidence>
<keyword evidence="3" id="KW-1185">Reference proteome</keyword>
<feature type="compositionally biased region" description="Pro residues" evidence="1">
    <location>
        <begin position="38"/>
        <end position="50"/>
    </location>
</feature>
<dbReference type="Proteomes" id="UP001224890">
    <property type="component" value="Unassembled WGS sequence"/>
</dbReference>
<evidence type="ECO:0000256" key="1">
    <source>
        <dbReference type="SAM" id="MobiDB-lite"/>
    </source>
</evidence>
<dbReference type="EMBL" id="JAHMHR010000036">
    <property type="protein sequence ID" value="KAK1672685.1"/>
    <property type="molecule type" value="Genomic_DNA"/>
</dbReference>
<feature type="region of interest" description="Disordered" evidence="1">
    <location>
        <begin position="20"/>
        <end position="169"/>
    </location>
</feature>
<comment type="caution">
    <text evidence="2">The sequence shown here is derived from an EMBL/GenBank/DDBJ whole genome shotgun (WGS) entry which is preliminary data.</text>
</comment>
<dbReference type="AlphaFoldDB" id="A0AAJ0EUX0"/>
<feature type="compositionally biased region" description="Polar residues" evidence="1">
    <location>
        <begin position="103"/>
        <end position="127"/>
    </location>
</feature>
<evidence type="ECO:0000313" key="3">
    <source>
        <dbReference type="Proteomes" id="UP001224890"/>
    </source>
</evidence>
<accession>A0AAJ0EUX0</accession>